<keyword evidence="3" id="KW-0238">DNA-binding</keyword>
<keyword evidence="4" id="KW-0804">Transcription</keyword>
<dbReference type="InterPro" id="IPR036388">
    <property type="entry name" value="WH-like_DNA-bd_sf"/>
</dbReference>
<accession>A0A8J7SCI5</accession>
<comment type="caution">
    <text evidence="6">The sequence shown here is derived from an EMBL/GenBank/DDBJ whole genome shotgun (WGS) entry which is preliminary data.</text>
</comment>
<dbReference type="PROSITE" id="PS50931">
    <property type="entry name" value="HTH_LYSR"/>
    <property type="match status" value="1"/>
</dbReference>
<dbReference type="InterPro" id="IPR000847">
    <property type="entry name" value="LysR_HTH_N"/>
</dbReference>
<dbReference type="PANTHER" id="PTHR30126:SF21">
    <property type="entry name" value="TRANSCRIPTIONAL REGULATOR-RELATED"/>
    <property type="match status" value="1"/>
</dbReference>
<sequence>MDTELARTFLAVAATGSFVAAAERLHVTQSTVSARIRTLEDQFGRRLFTRNKAGAVITDAGRRFQKHAALLVRTVEQARHDIGLPRGFRAGVVVGARIGLWDGLMLDWLAELTTSIPDISFSAEIGFEPDLMQGLIDGRIDIGVMYAPQRRPGMELARIAEERLVLVRSARAAPHEGAYVYVNWGPEFYSQHSASFPDLPGPHLSVNVGWLALQHILDHGGSAYLPSRQVRHLVADGRLEEVPGAPAFVLPIWAVYPHDRDTKLIDPMIEALAGRAAATV</sequence>
<comment type="similarity">
    <text evidence="1">Belongs to the LysR transcriptional regulatory family.</text>
</comment>
<dbReference type="GO" id="GO:0003700">
    <property type="term" value="F:DNA-binding transcription factor activity"/>
    <property type="evidence" value="ECO:0007669"/>
    <property type="project" value="InterPro"/>
</dbReference>
<evidence type="ECO:0000256" key="4">
    <source>
        <dbReference type="ARBA" id="ARBA00023163"/>
    </source>
</evidence>
<name>A0A8J7SCI5_9RHOB</name>
<dbReference type="Pfam" id="PF03466">
    <property type="entry name" value="LysR_substrate"/>
    <property type="match status" value="1"/>
</dbReference>
<evidence type="ECO:0000313" key="6">
    <source>
        <dbReference type="EMBL" id="MBK0398281.1"/>
    </source>
</evidence>
<dbReference type="EMBL" id="JAEHHL010000001">
    <property type="protein sequence ID" value="MBK0398281.1"/>
    <property type="molecule type" value="Genomic_DNA"/>
</dbReference>
<dbReference type="PRINTS" id="PR00039">
    <property type="entry name" value="HTHLYSR"/>
</dbReference>
<dbReference type="SUPFAM" id="SSF46785">
    <property type="entry name" value="Winged helix' DNA-binding domain"/>
    <property type="match status" value="1"/>
</dbReference>
<evidence type="ECO:0000256" key="1">
    <source>
        <dbReference type="ARBA" id="ARBA00009437"/>
    </source>
</evidence>
<dbReference type="InterPro" id="IPR036390">
    <property type="entry name" value="WH_DNA-bd_sf"/>
</dbReference>
<organism evidence="6 7">
    <name type="scientific">Thermohalobaculum xanthum</name>
    <dbReference type="NCBI Taxonomy" id="2753746"/>
    <lineage>
        <taxon>Bacteria</taxon>
        <taxon>Pseudomonadati</taxon>
        <taxon>Pseudomonadota</taxon>
        <taxon>Alphaproteobacteria</taxon>
        <taxon>Rhodobacterales</taxon>
        <taxon>Paracoccaceae</taxon>
        <taxon>Thermohalobaculum</taxon>
    </lineage>
</organism>
<dbReference type="Proteomes" id="UP000655420">
    <property type="component" value="Unassembled WGS sequence"/>
</dbReference>
<feature type="domain" description="HTH lysR-type" evidence="5">
    <location>
        <begin position="1"/>
        <end position="58"/>
    </location>
</feature>
<dbReference type="Gene3D" id="1.10.10.10">
    <property type="entry name" value="Winged helix-like DNA-binding domain superfamily/Winged helix DNA-binding domain"/>
    <property type="match status" value="1"/>
</dbReference>
<proteinExistence type="inferred from homology"/>
<keyword evidence="7" id="KW-1185">Reference proteome</keyword>
<dbReference type="Gene3D" id="3.40.190.10">
    <property type="entry name" value="Periplasmic binding protein-like II"/>
    <property type="match status" value="1"/>
</dbReference>
<dbReference type="PANTHER" id="PTHR30126">
    <property type="entry name" value="HTH-TYPE TRANSCRIPTIONAL REGULATOR"/>
    <property type="match status" value="1"/>
</dbReference>
<protein>
    <submittedName>
        <fullName evidence="6">LysR family transcriptional regulator</fullName>
    </submittedName>
</protein>
<evidence type="ECO:0000256" key="3">
    <source>
        <dbReference type="ARBA" id="ARBA00023125"/>
    </source>
</evidence>
<dbReference type="AlphaFoldDB" id="A0A8J7SCI5"/>
<dbReference type="RefSeq" id="WP_200607195.1">
    <property type="nucleotide sequence ID" value="NZ_JAEHHL010000001.1"/>
</dbReference>
<evidence type="ECO:0000259" key="5">
    <source>
        <dbReference type="PROSITE" id="PS50931"/>
    </source>
</evidence>
<evidence type="ECO:0000256" key="2">
    <source>
        <dbReference type="ARBA" id="ARBA00023015"/>
    </source>
</evidence>
<dbReference type="GO" id="GO:0000976">
    <property type="term" value="F:transcription cis-regulatory region binding"/>
    <property type="evidence" value="ECO:0007669"/>
    <property type="project" value="TreeGrafter"/>
</dbReference>
<evidence type="ECO:0000313" key="7">
    <source>
        <dbReference type="Proteomes" id="UP000655420"/>
    </source>
</evidence>
<dbReference type="SUPFAM" id="SSF53850">
    <property type="entry name" value="Periplasmic binding protein-like II"/>
    <property type="match status" value="1"/>
</dbReference>
<dbReference type="FunFam" id="1.10.10.10:FF:000001">
    <property type="entry name" value="LysR family transcriptional regulator"/>
    <property type="match status" value="1"/>
</dbReference>
<dbReference type="Pfam" id="PF00126">
    <property type="entry name" value="HTH_1"/>
    <property type="match status" value="1"/>
</dbReference>
<keyword evidence="2" id="KW-0805">Transcription regulation</keyword>
<dbReference type="InterPro" id="IPR005119">
    <property type="entry name" value="LysR_subst-bd"/>
</dbReference>
<gene>
    <name evidence="6" type="ORF">H0I76_03685</name>
</gene>
<dbReference type="Gene3D" id="3.40.190.290">
    <property type="match status" value="1"/>
</dbReference>
<reference evidence="6" key="1">
    <citation type="submission" date="2020-12" db="EMBL/GenBank/DDBJ databases">
        <title>Bacterial taxonomy.</title>
        <authorList>
            <person name="Pan X."/>
        </authorList>
    </citation>
    <scope>NUCLEOTIDE SEQUENCE</scope>
    <source>
        <strain evidence="6">M0105</strain>
    </source>
</reference>